<organism evidence="2 3">
    <name type="scientific">Leishmania panamensis</name>
    <dbReference type="NCBI Taxonomy" id="5679"/>
    <lineage>
        <taxon>Eukaryota</taxon>
        <taxon>Discoba</taxon>
        <taxon>Euglenozoa</taxon>
        <taxon>Kinetoplastea</taxon>
        <taxon>Metakinetoplastina</taxon>
        <taxon>Trypanosomatida</taxon>
        <taxon>Trypanosomatidae</taxon>
        <taxon>Leishmaniinae</taxon>
        <taxon>Leishmania</taxon>
        <taxon>Leishmania guyanensis species complex</taxon>
    </lineage>
</organism>
<proteinExistence type="predicted"/>
<dbReference type="Proteomes" id="UP000063063">
    <property type="component" value="Chromosome 35"/>
</dbReference>
<dbReference type="RefSeq" id="XP_010703332.1">
    <property type="nucleotide sequence ID" value="XM_010705030.1"/>
</dbReference>
<dbReference type="InterPro" id="IPR032675">
    <property type="entry name" value="LRR_dom_sf"/>
</dbReference>
<sequence>MGRPSVVERYFAQCQAHHTPPRPELIAGFRDGVIDVNLAEIPSADIRLFTCALLRTSAPTGLAQLPAVPPHNSLRRRSRQDAASASNTFSQQSAGGDFSQTQFVKLHFSYHTTLPAAHLSRGAASPPASTTLLSTKNRSTLQCLPEAVAQAVKESVGTLSSFAWCDMPLTTIAARGRDPLPQRRGGAQVPPSLTHVLPLCHRLTSLRLDSVPLSHAQFMQLTMFSPKSPAASADGGVAWPALEEASFVRCGLTDTCKVGLVHLLRAAVTLSSGSMWQRSLRCSYANPDDRPLPQPAASTLLLGYSSMRGLKRLDVSQNPLGDETARAIATAIPGSPLRYLNVSSTSITWVGGSLLASPPVLENTAMELVDMSSTGISKMFAHAESAAETKILAESSVVAGFRVVARGMGQLLILRESTRSPQQPWPMLLTTSPIPQPLPAHASGLPPVKSPTPTPACMIQRETENVAPPASTKPASTKPAPFFNTEDQHSAPQLAHTVAAAPGPAVSPYGLWWPLLASWYAAQGIMGPVGSAAVAATGNSADAPGKGYVPVPVPFPMFAPMPMAFTAPHRADFLLSRETPAAFTASPAVGAVAEGKKPCTERGASTSTPGDPPDATPVPLEPLPPTSSAGENNDEAGGESLTGGLVHPLDSASTASETSACSASAPDGLVHRASETAGDRKFLLGLISRLEGYESDIAERLETQYQRTTTQLTLLEKDMRFRLQQLADTDRKQQTAAADRQTALLEALAALRTEPGAVTAEGMTEAMLPQLMHLIEVGMEKVQAALGAEGAVGVKSAKDGEGKASSPLLRSSEVATHVGAATITDRDLVTTASQRLKELGW</sequence>
<evidence type="ECO:0008006" key="4">
    <source>
        <dbReference type="Google" id="ProtNLM"/>
    </source>
</evidence>
<dbReference type="Gene3D" id="3.80.10.10">
    <property type="entry name" value="Ribonuclease Inhibitor"/>
    <property type="match status" value="1"/>
</dbReference>
<feature type="compositionally biased region" description="Low complexity" evidence="1">
    <location>
        <begin position="651"/>
        <end position="665"/>
    </location>
</feature>
<dbReference type="PANTHER" id="PTHR24110:SF3">
    <property type="entry name" value="CENTROSOMAL PROTEIN OF 78 KDA"/>
    <property type="match status" value="1"/>
</dbReference>
<dbReference type="eggNOG" id="ENOG502SAQD">
    <property type="taxonomic scope" value="Eukaryota"/>
</dbReference>
<dbReference type="PANTHER" id="PTHR24110">
    <property type="entry name" value="CENTROSOMAL PROTEIN OF 78 KDA"/>
    <property type="match status" value="1"/>
</dbReference>
<gene>
    <name evidence="2" type="ORF">LPMP_353970</name>
</gene>
<dbReference type="SUPFAM" id="SSF52047">
    <property type="entry name" value="RNI-like"/>
    <property type="match status" value="1"/>
</dbReference>
<dbReference type="GeneID" id="22579425"/>
<accession>A0A088SL50</accession>
<feature type="region of interest" description="Disordered" evidence="1">
    <location>
        <begin position="586"/>
        <end position="666"/>
    </location>
</feature>
<keyword evidence="3" id="KW-1185">Reference proteome</keyword>
<dbReference type="VEuPathDB" id="TriTrypDB:LPAL13_350047700"/>
<evidence type="ECO:0000313" key="2">
    <source>
        <dbReference type="EMBL" id="AIO02532.1"/>
    </source>
</evidence>
<dbReference type="KEGG" id="lpan:LPMP_353970"/>
<feature type="region of interest" description="Disordered" evidence="1">
    <location>
        <begin position="64"/>
        <end position="94"/>
    </location>
</feature>
<feature type="compositionally biased region" description="Pro residues" evidence="1">
    <location>
        <begin position="610"/>
        <end position="625"/>
    </location>
</feature>
<evidence type="ECO:0000313" key="3">
    <source>
        <dbReference type="Proteomes" id="UP000063063"/>
    </source>
</evidence>
<dbReference type="AlphaFoldDB" id="A0A088SL50"/>
<name>A0A088SL50_LEIPA</name>
<protein>
    <recommendedName>
        <fullName evidence="4">Leucine-rich repeat protein</fullName>
    </recommendedName>
</protein>
<dbReference type="EMBL" id="CP009404">
    <property type="protein sequence ID" value="AIO02532.1"/>
    <property type="molecule type" value="Genomic_DNA"/>
</dbReference>
<evidence type="ECO:0000256" key="1">
    <source>
        <dbReference type="SAM" id="MobiDB-lite"/>
    </source>
</evidence>
<reference evidence="2 3" key="1">
    <citation type="journal article" date="2015" name="Sci. Rep.">
        <title>The genome of Leishmania panamensis: insights into genomics of the L. (Viannia) subgenus.</title>
        <authorList>
            <person name="Llanes A."/>
            <person name="Restrepo C.M."/>
            <person name="Vecchio G.D."/>
            <person name="Anguizola F.J."/>
            <person name="Lleonart R."/>
        </authorList>
    </citation>
    <scope>NUCLEOTIDE SEQUENCE [LARGE SCALE GENOMIC DNA]</scope>
    <source>
        <strain evidence="2 3">MHOM/PA/94/PSC-1</strain>
    </source>
</reference>
<dbReference type="OrthoDB" id="251871at2759"/>
<dbReference type="VEuPathDB" id="TriTrypDB:LPMP_353970"/>